<proteinExistence type="predicted"/>
<dbReference type="EC" id="1.-.-.-" evidence="4"/>
<gene>
    <name evidence="4" type="ORF">IOQ59_08180</name>
</gene>
<reference evidence="4" key="1">
    <citation type="submission" date="2020-10" db="EMBL/GenBank/DDBJ databases">
        <title>Bacterium isolated from coastal waters sediment.</title>
        <authorList>
            <person name="Chen R.-J."/>
            <person name="Lu D.-C."/>
            <person name="Zhu K.-L."/>
            <person name="Du Z.-J."/>
        </authorList>
    </citation>
    <scope>NUCLEOTIDE SEQUENCE</scope>
    <source>
        <strain evidence="4">N1Y112</strain>
    </source>
</reference>
<keyword evidence="5" id="KW-1185">Reference proteome</keyword>
<organism evidence="4 5">
    <name type="scientific">Pontibacterium sinense</name>
    <dbReference type="NCBI Taxonomy" id="2781979"/>
    <lineage>
        <taxon>Bacteria</taxon>
        <taxon>Pseudomonadati</taxon>
        <taxon>Pseudomonadota</taxon>
        <taxon>Gammaproteobacteria</taxon>
        <taxon>Oceanospirillales</taxon>
        <taxon>Oceanospirillaceae</taxon>
        <taxon>Pontibacterium</taxon>
    </lineage>
</organism>
<name>A0A8J7K5N3_9GAMM</name>
<comment type="similarity">
    <text evidence="1">To bacterial alkanal monooxygenase alpha and beta chains.</text>
</comment>
<evidence type="ECO:0000313" key="4">
    <source>
        <dbReference type="EMBL" id="MBE9397235.1"/>
    </source>
</evidence>
<evidence type="ECO:0000256" key="2">
    <source>
        <dbReference type="SAM" id="MobiDB-lite"/>
    </source>
</evidence>
<dbReference type="GO" id="GO:0016705">
    <property type="term" value="F:oxidoreductase activity, acting on paired donors, with incorporation or reduction of molecular oxygen"/>
    <property type="evidence" value="ECO:0007669"/>
    <property type="project" value="InterPro"/>
</dbReference>
<dbReference type="Pfam" id="PF00296">
    <property type="entry name" value="Bac_luciferase"/>
    <property type="match status" value="1"/>
</dbReference>
<dbReference type="InterPro" id="IPR011251">
    <property type="entry name" value="Luciferase-like_dom"/>
</dbReference>
<dbReference type="Proteomes" id="UP000640333">
    <property type="component" value="Unassembled WGS sequence"/>
</dbReference>
<dbReference type="GO" id="GO:0005829">
    <property type="term" value="C:cytosol"/>
    <property type="evidence" value="ECO:0007669"/>
    <property type="project" value="TreeGrafter"/>
</dbReference>
<protein>
    <submittedName>
        <fullName evidence="4">MsnO8 family LLM class oxidoreductase</fullName>
        <ecNumber evidence="4">1.-.-.-</ecNumber>
    </submittedName>
</protein>
<dbReference type="InterPro" id="IPR019949">
    <property type="entry name" value="CmoO-like"/>
</dbReference>
<evidence type="ECO:0000256" key="1">
    <source>
        <dbReference type="ARBA" id="ARBA00007789"/>
    </source>
</evidence>
<dbReference type="PANTHER" id="PTHR30137">
    <property type="entry name" value="LUCIFERASE-LIKE MONOOXYGENASE"/>
    <property type="match status" value="1"/>
</dbReference>
<dbReference type="InterPro" id="IPR050766">
    <property type="entry name" value="Bact_Lucif_Oxidored"/>
</dbReference>
<feature type="domain" description="Luciferase-like" evidence="3">
    <location>
        <begin position="15"/>
        <end position="305"/>
    </location>
</feature>
<sequence length="342" mass="37473">MTKLKLSVVDQSPAHDGNSQTNGLHRTLELAKTCDELGYHRYWIAEHHATPSYSSPCPEIVIGQIAAHTKQIKVGSGGIMLSHYSPYKVAEVFRTLEAFFPGRIDLGFGRAPGGAELPSRALAYPNSPVSRESYPDLVEALVGFADNQIPNGHAFSGLQVTPTDSTAPELWTLGSAAGSIELAARYGVGFVLALFIGTHERPAEIISKYRELFQPRAGSLMQTPQAMISSAVICADSAEEAKLLAASHTFWKIQASNGIREGIRPPEECMDLYKQLSPSDQHAFDITRDSMITGTPEYCRDVLEQQAAFYDVDEVVVVAVTHNFEKRRESYEKLAQAFDLNA</sequence>
<dbReference type="RefSeq" id="WP_193952775.1">
    <property type="nucleotide sequence ID" value="NZ_JADEYS010000006.1"/>
</dbReference>
<dbReference type="PANTHER" id="PTHR30137:SF19">
    <property type="entry name" value="LUCIFERASE-LIKE MONOOXYGENASE"/>
    <property type="match status" value="1"/>
</dbReference>
<feature type="region of interest" description="Disordered" evidence="2">
    <location>
        <begin position="1"/>
        <end position="23"/>
    </location>
</feature>
<keyword evidence="4" id="KW-0560">Oxidoreductase</keyword>
<comment type="caution">
    <text evidence="4">The sequence shown here is derived from an EMBL/GenBank/DDBJ whole genome shotgun (WGS) entry which is preliminary data.</text>
</comment>
<evidence type="ECO:0000259" key="3">
    <source>
        <dbReference type="Pfam" id="PF00296"/>
    </source>
</evidence>
<dbReference type="EMBL" id="JADEYS010000006">
    <property type="protein sequence ID" value="MBE9397235.1"/>
    <property type="molecule type" value="Genomic_DNA"/>
</dbReference>
<dbReference type="InterPro" id="IPR036661">
    <property type="entry name" value="Luciferase-like_sf"/>
</dbReference>
<dbReference type="AlphaFoldDB" id="A0A8J7K5N3"/>
<accession>A0A8J7K5N3</accession>
<dbReference type="NCBIfam" id="TIGR03558">
    <property type="entry name" value="oxido_grp_1"/>
    <property type="match status" value="1"/>
</dbReference>
<dbReference type="SUPFAM" id="SSF51679">
    <property type="entry name" value="Bacterial luciferase-like"/>
    <property type="match status" value="1"/>
</dbReference>
<evidence type="ECO:0000313" key="5">
    <source>
        <dbReference type="Proteomes" id="UP000640333"/>
    </source>
</evidence>
<dbReference type="Gene3D" id="3.20.20.30">
    <property type="entry name" value="Luciferase-like domain"/>
    <property type="match status" value="1"/>
</dbReference>